<dbReference type="GO" id="GO:0015031">
    <property type="term" value="P:protein transport"/>
    <property type="evidence" value="ECO:0007669"/>
    <property type="project" value="UniProtKB-UniRule"/>
</dbReference>
<keyword evidence="14" id="KW-1185">Reference proteome</keyword>
<protein>
    <recommendedName>
        <fullName evidence="10">Protein TonB</fullName>
    </recommendedName>
</protein>
<dbReference type="PANTHER" id="PTHR33446:SF2">
    <property type="entry name" value="PROTEIN TONB"/>
    <property type="match status" value="1"/>
</dbReference>
<evidence type="ECO:0000256" key="10">
    <source>
        <dbReference type="RuleBase" id="RU362123"/>
    </source>
</evidence>
<evidence type="ECO:0000256" key="1">
    <source>
        <dbReference type="ARBA" id="ARBA00004383"/>
    </source>
</evidence>
<evidence type="ECO:0000313" key="13">
    <source>
        <dbReference type="EMBL" id="RNF84467.1"/>
    </source>
</evidence>
<evidence type="ECO:0000256" key="6">
    <source>
        <dbReference type="ARBA" id="ARBA00022692"/>
    </source>
</evidence>
<gene>
    <name evidence="13" type="ORF">EER27_08855</name>
</gene>
<name>A0A3M8ST24_9GAMM</name>
<dbReference type="Proteomes" id="UP000267049">
    <property type="component" value="Unassembled WGS sequence"/>
</dbReference>
<keyword evidence="9" id="KW-0472">Membrane</keyword>
<evidence type="ECO:0000313" key="14">
    <source>
        <dbReference type="Proteomes" id="UP000267049"/>
    </source>
</evidence>
<evidence type="ECO:0000256" key="2">
    <source>
        <dbReference type="ARBA" id="ARBA00006555"/>
    </source>
</evidence>
<dbReference type="InterPro" id="IPR003538">
    <property type="entry name" value="TonB"/>
</dbReference>
<evidence type="ECO:0000256" key="8">
    <source>
        <dbReference type="ARBA" id="ARBA00022989"/>
    </source>
</evidence>
<dbReference type="PROSITE" id="PS52015">
    <property type="entry name" value="TONB_CTD"/>
    <property type="match status" value="1"/>
</dbReference>
<sequence>MLFLSVSMAAMSVACTQPSSETAADAASPPPRVRDVAEGTRLAAVDPHGLRQRAERALHGQRIHSPVGDNAIEHYLALRDRQPDAPGVAAALVELQPYAVIASEQAIAAGDLAQAHRLLGLLQRVDAQAPALPRLAATLAQVEQAAAEHARRVTDAVALSQRTADDAAARALLAGATRVQAPRQPLARDQPVAAARAAGHAPSRGAPPSALQSSTDEAHAAALEAARLADRAAVAPPGRVAPPPPRYGNAAPRLLVDAAPRYPAQAIRRRLEGSVLVAFTIGPDGSVSGARVLDGSGGGVFDAAALAAAARWRFERGGARVDSTRRVQFRLPSG</sequence>
<dbReference type="PRINTS" id="PR01374">
    <property type="entry name" value="TONBPROTEIN"/>
</dbReference>
<proteinExistence type="inferred from homology"/>
<reference evidence="13 14" key="1">
    <citation type="submission" date="2018-11" db="EMBL/GenBank/DDBJ databases">
        <title>Lysobacter cryohumiis sp. nov., isolated from soil in the Tianshan Mountains, Xinjiang, China.</title>
        <authorList>
            <person name="Luo Y."/>
            <person name="Sheng H."/>
        </authorList>
    </citation>
    <scope>NUCLEOTIDE SEQUENCE [LARGE SCALE GENOMIC DNA]</scope>
    <source>
        <strain evidence="13 14">ZS60</strain>
    </source>
</reference>
<dbReference type="PANTHER" id="PTHR33446">
    <property type="entry name" value="PROTEIN TONB-RELATED"/>
    <property type="match status" value="1"/>
</dbReference>
<feature type="region of interest" description="Disordered" evidence="11">
    <location>
        <begin position="180"/>
        <end position="219"/>
    </location>
</feature>
<dbReference type="InterPro" id="IPR006260">
    <property type="entry name" value="TonB/TolA_C"/>
</dbReference>
<keyword evidence="5 10" id="KW-0997">Cell inner membrane</keyword>
<keyword evidence="8" id="KW-1133">Transmembrane helix</keyword>
<dbReference type="NCBIfam" id="TIGR01352">
    <property type="entry name" value="tonB_Cterm"/>
    <property type="match status" value="1"/>
</dbReference>
<dbReference type="GO" id="GO:0098797">
    <property type="term" value="C:plasma membrane protein complex"/>
    <property type="evidence" value="ECO:0007669"/>
    <property type="project" value="TreeGrafter"/>
</dbReference>
<keyword evidence="6" id="KW-0812">Transmembrane</keyword>
<organism evidence="13 14">
    <name type="scientific">Montanilutibacter psychrotolerans</name>
    <dbReference type="NCBI Taxonomy" id="1327343"/>
    <lineage>
        <taxon>Bacteria</taxon>
        <taxon>Pseudomonadati</taxon>
        <taxon>Pseudomonadota</taxon>
        <taxon>Gammaproteobacteria</taxon>
        <taxon>Lysobacterales</taxon>
        <taxon>Lysobacteraceae</taxon>
        <taxon>Montanilutibacter</taxon>
    </lineage>
</organism>
<comment type="subcellular location">
    <subcellularLocation>
        <location evidence="1 10">Cell inner membrane</location>
        <topology evidence="1 10">Single-pass membrane protein</topology>
        <orientation evidence="1 10">Periplasmic side</orientation>
    </subcellularLocation>
</comment>
<dbReference type="Gene3D" id="3.30.2420.10">
    <property type="entry name" value="TonB"/>
    <property type="match status" value="1"/>
</dbReference>
<keyword evidence="10" id="KW-0735">Signal-anchor</keyword>
<keyword evidence="3 10" id="KW-0813">Transport</keyword>
<dbReference type="SUPFAM" id="SSF74653">
    <property type="entry name" value="TolA/TonB C-terminal domain"/>
    <property type="match status" value="1"/>
</dbReference>
<dbReference type="GO" id="GO:0031992">
    <property type="term" value="F:energy transducer activity"/>
    <property type="evidence" value="ECO:0007669"/>
    <property type="project" value="InterPro"/>
</dbReference>
<evidence type="ECO:0000256" key="3">
    <source>
        <dbReference type="ARBA" id="ARBA00022448"/>
    </source>
</evidence>
<dbReference type="GO" id="GO:0030288">
    <property type="term" value="C:outer membrane-bounded periplasmic space"/>
    <property type="evidence" value="ECO:0007669"/>
    <property type="project" value="InterPro"/>
</dbReference>
<dbReference type="AlphaFoldDB" id="A0A3M8ST24"/>
<evidence type="ECO:0000256" key="4">
    <source>
        <dbReference type="ARBA" id="ARBA00022475"/>
    </source>
</evidence>
<comment type="caution">
    <text evidence="13">The sequence shown here is derived from an EMBL/GenBank/DDBJ whole genome shotgun (WGS) entry which is preliminary data.</text>
</comment>
<feature type="domain" description="TonB C-terminal" evidence="12">
    <location>
        <begin position="247"/>
        <end position="334"/>
    </location>
</feature>
<keyword evidence="7 10" id="KW-0653">Protein transport</keyword>
<evidence type="ECO:0000256" key="9">
    <source>
        <dbReference type="ARBA" id="ARBA00023136"/>
    </source>
</evidence>
<evidence type="ECO:0000256" key="7">
    <source>
        <dbReference type="ARBA" id="ARBA00022927"/>
    </source>
</evidence>
<dbReference type="Pfam" id="PF03544">
    <property type="entry name" value="TonB_C"/>
    <property type="match status" value="1"/>
</dbReference>
<dbReference type="GO" id="GO:0055085">
    <property type="term" value="P:transmembrane transport"/>
    <property type="evidence" value="ECO:0007669"/>
    <property type="project" value="InterPro"/>
</dbReference>
<comment type="similarity">
    <text evidence="2 10">Belongs to the TonB family.</text>
</comment>
<feature type="compositionally biased region" description="Low complexity" evidence="11">
    <location>
        <begin position="193"/>
        <end position="210"/>
    </location>
</feature>
<dbReference type="EMBL" id="RIBS01000003">
    <property type="protein sequence ID" value="RNF84467.1"/>
    <property type="molecule type" value="Genomic_DNA"/>
</dbReference>
<dbReference type="GO" id="GO:0015891">
    <property type="term" value="P:siderophore transport"/>
    <property type="evidence" value="ECO:0007669"/>
    <property type="project" value="InterPro"/>
</dbReference>
<keyword evidence="4 10" id="KW-1003">Cell membrane</keyword>
<evidence type="ECO:0000256" key="11">
    <source>
        <dbReference type="SAM" id="MobiDB-lite"/>
    </source>
</evidence>
<dbReference type="InterPro" id="IPR037682">
    <property type="entry name" value="TonB_C"/>
</dbReference>
<comment type="function">
    <text evidence="10">Interacts with outer membrane receptor proteins that carry out high-affinity binding and energy dependent uptake into the periplasmic space of specific substrates. It could act to transduce energy from the cytoplasmic membrane to specific energy-requiring processes in the outer membrane, resulting in the release into the periplasm of ligands bound by these outer membrane proteins.</text>
</comment>
<accession>A0A3M8ST24</accession>
<evidence type="ECO:0000259" key="12">
    <source>
        <dbReference type="PROSITE" id="PS52015"/>
    </source>
</evidence>
<evidence type="ECO:0000256" key="5">
    <source>
        <dbReference type="ARBA" id="ARBA00022519"/>
    </source>
</evidence>
<dbReference type="InterPro" id="IPR051045">
    <property type="entry name" value="TonB-dependent_transducer"/>
</dbReference>